<dbReference type="AlphaFoldDB" id="A0A9D4TDX1"/>
<dbReference type="EMBL" id="JABSTV010000316">
    <property type="protein sequence ID" value="KAH7986705.1"/>
    <property type="molecule type" value="Genomic_DNA"/>
</dbReference>
<evidence type="ECO:0000256" key="1">
    <source>
        <dbReference type="SAM" id="MobiDB-lite"/>
    </source>
</evidence>
<name>A0A9D4TDX1_RHISA</name>
<accession>A0A9D4TDX1</accession>
<dbReference type="Proteomes" id="UP000821837">
    <property type="component" value="Unassembled WGS sequence"/>
</dbReference>
<keyword evidence="3" id="KW-1185">Reference proteome</keyword>
<sequence>MLHAGVPFRLQGNQKDKLQRGKGKRAIPQQESGDFNFESKYTGVCANHFDASDIVTTHDFNINGDYVSLKRDKPTLKADAVPRILKDFLRISRSVNLDLAHRQCDHHANDHGQLDALDDAYEQYRRAIESRGEVTEGLRPNRGPGKLTANLFAVSGIVRTAAEVKKNGRATTGGGPEDVAPLDDLEARVANTLDPEAVFGVSGGLDIGAPTPVFVFIGQRSVPATQILNKTVQMLNTGPQRINFSLKFNNIDSRFFHPQ</sequence>
<reference evidence="2" key="2">
    <citation type="submission" date="2021-09" db="EMBL/GenBank/DDBJ databases">
        <authorList>
            <person name="Jia N."/>
            <person name="Wang J."/>
            <person name="Shi W."/>
            <person name="Du L."/>
            <person name="Sun Y."/>
            <person name="Zhan W."/>
            <person name="Jiang J."/>
            <person name="Wang Q."/>
            <person name="Zhang B."/>
            <person name="Ji P."/>
            <person name="Sakyi L.B."/>
            <person name="Cui X."/>
            <person name="Yuan T."/>
            <person name="Jiang B."/>
            <person name="Yang W."/>
            <person name="Lam T.T.-Y."/>
            <person name="Chang Q."/>
            <person name="Ding S."/>
            <person name="Wang X."/>
            <person name="Zhu J."/>
            <person name="Ruan X."/>
            <person name="Zhao L."/>
            <person name="Wei J."/>
            <person name="Que T."/>
            <person name="Du C."/>
            <person name="Cheng J."/>
            <person name="Dai P."/>
            <person name="Han X."/>
            <person name="Huang E."/>
            <person name="Gao Y."/>
            <person name="Liu J."/>
            <person name="Shao H."/>
            <person name="Ye R."/>
            <person name="Li L."/>
            <person name="Wei W."/>
            <person name="Wang X."/>
            <person name="Wang C."/>
            <person name="Huo Q."/>
            <person name="Li W."/>
            <person name="Guo W."/>
            <person name="Chen H."/>
            <person name="Chen S."/>
            <person name="Zhou L."/>
            <person name="Zhou L."/>
            <person name="Ni X."/>
            <person name="Tian J."/>
            <person name="Zhou Y."/>
            <person name="Sheng Y."/>
            <person name="Liu T."/>
            <person name="Pan Y."/>
            <person name="Xia L."/>
            <person name="Li J."/>
            <person name="Zhao F."/>
            <person name="Cao W."/>
        </authorList>
    </citation>
    <scope>NUCLEOTIDE SEQUENCE</scope>
    <source>
        <strain evidence="2">Rsan-2018</strain>
        <tissue evidence="2">Larvae</tissue>
    </source>
</reference>
<reference evidence="2" key="1">
    <citation type="journal article" date="2020" name="Cell">
        <title>Large-Scale Comparative Analyses of Tick Genomes Elucidate Their Genetic Diversity and Vector Capacities.</title>
        <authorList>
            <consortium name="Tick Genome and Microbiome Consortium (TIGMIC)"/>
            <person name="Jia N."/>
            <person name="Wang J."/>
            <person name="Shi W."/>
            <person name="Du L."/>
            <person name="Sun Y."/>
            <person name="Zhan W."/>
            <person name="Jiang J.F."/>
            <person name="Wang Q."/>
            <person name="Zhang B."/>
            <person name="Ji P."/>
            <person name="Bell-Sakyi L."/>
            <person name="Cui X.M."/>
            <person name="Yuan T.T."/>
            <person name="Jiang B.G."/>
            <person name="Yang W.F."/>
            <person name="Lam T.T."/>
            <person name="Chang Q.C."/>
            <person name="Ding S.J."/>
            <person name="Wang X.J."/>
            <person name="Zhu J.G."/>
            <person name="Ruan X.D."/>
            <person name="Zhao L."/>
            <person name="Wei J.T."/>
            <person name="Ye R.Z."/>
            <person name="Que T.C."/>
            <person name="Du C.H."/>
            <person name="Zhou Y.H."/>
            <person name="Cheng J.X."/>
            <person name="Dai P.F."/>
            <person name="Guo W.B."/>
            <person name="Han X.H."/>
            <person name="Huang E.J."/>
            <person name="Li L.F."/>
            <person name="Wei W."/>
            <person name="Gao Y.C."/>
            <person name="Liu J.Z."/>
            <person name="Shao H.Z."/>
            <person name="Wang X."/>
            <person name="Wang C.C."/>
            <person name="Yang T.C."/>
            <person name="Huo Q.B."/>
            <person name="Li W."/>
            <person name="Chen H.Y."/>
            <person name="Chen S.E."/>
            <person name="Zhou L.G."/>
            <person name="Ni X.B."/>
            <person name="Tian J.H."/>
            <person name="Sheng Y."/>
            <person name="Liu T."/>
            <person name="Pan Y.S."/>
            <person name="Xia L.Y."/>
            <person name="Li J."/>
            <person name="Zhao F."/>
            <person name="Cao W.C."/>
        </authorList>
    </citation>
    <scope>NUCLEOTIDE SEQUENCE</scope>
    <source>
        <strain evidence="2">Rsan-2018</strain>
    </source>
</reference>
<dbReference type="VEuPathDB" id="VectorBase:RSAN_029027"/>
<organism evidence="2 3">
    <name type="scientific">Rhipicephalus sanguineus</name>
    <name type="common">Brown dog tick</name>
    <name type="synonym">Ixodes sanguineus</name>
    <dbReference type="NCBI Taxonomy" id="34632"/>
    <lineage>
        <taxon>Eukaryota</taxon>
        <taxon>Metazoa</taxon>
        <taxon>Ecdysozoa</taxon>
        <taxon>Arthropoda</taxon>
        <taxon>Chelicerata</taxon>
        <taxon>Arachnida</taxon>
        <taxon>Acari</taxon>
        <taxon>Parasitiformes</taxon>
        <taxon>Ixodida</taxon>
        <taxon>Ixodoidea</taxon>
        <taxon>Ixodidae</taxon>
        <taxon>Rhipicephalinae</taxon>
        <taxon>Rhipicephalus</taxon>
        <taxon>Rhipicephalus</taxon>
    </lineage>
</organism>
<gene>
    <name evidence="2" type="ORF">HPB52_024790</name>
</gene>
<proteinExistence type="predicted"/>
<evidence type="ECO:0000313" key="2">
    <source>
        <dbReference type="EMBL" id="KAH7986705.1"/>
    </source>
</evidence>
<comment type="caution">
    <text evidence="2">The sequence shown here is derived from an EMBL/GenBank/DDBJ whole genome shotgun (WGS) entry which is preliminary data.</text>
</comment>
<feature type="region of interest" description="Disordered" evidence="1">
    <location>
        <begin position="12"/>
        <end position="32"/>
    </location>
</feature>
<evidence type="ECO:0000313" key="3">
    <source>
        <dbReference type="Proteomes" id="UP000821837"/>
    </source>
</evidence>
<protein>
    <submittedName>
        <fullName evidence="2">Uncharacterized protein</fullName>
    </submittedName>
</protein>